<dbReference type="Gene3D" id="4.10.280.10">
    <property type="entry name" value="Helix-loop-helix DNA-binding domain"/>
    <property type="match status" value="1"/>
</dbReference>
<evidence type="ECO:0000256" key="5">
    <source>
        <dbReference type="ARBA" id="ARBA00023242"/>
    </source>
</evidence>
<comment type="caution">
    <text evidence="7">The sequence shown here is derived from an EMBL/GenBank/DDBJ whole genome shotgun (WGS) entry which is preliminary data.</text>
</comment>
<dbReference type="PROSITE" id="PS50888">
    <property type="entry name" value="BHLH"/>
    <property type="match status" value="1"/>
</dbReference>
<sequence length="209" mass="23539">MTQETFDSDFQMAYTNANDHQEAYHYYGGTNYGQYVSDGSVGTDESNFWSTSPRSDSPSPNAYMQNTLCGQYQSYKPLSFAPVEHHLITYRNGYSQLTMSDIGSNNGVPFVRVVKRRSTANKKERRRTQSINQAYFLLKKCIPHVPGDTKLSKIKTLRLATSYISYLTRALESDDPAGGFKAELATITRKTANTSVHVNEDQHPPLKVT</sequence>
<evidence type="ECO:0000313" key="7">
    <source>
        <dbReference type="EMBL" id="KAK9890288.1"/>
    </source>
</evidence>
<gene>
    <name evidence="7" type="ORF">WA026_010391</name>
</gene>
<dbReference type="GO" id="GO:0005634">
    <property type="term" value="C:nucleus"/>
    <property type="evidence" value="ECO:0007669"/>
    <property type="project" value="UniProtKB-SubCell"/>
</dbReference>
<evidence type="ECO:0000256" key="4">
    <source>
        <dbReference type="ARBA" id="ARBA00023163"/>
    </source>
</evidence>
<dbReference type="CDD" id="cd11466">
    <property type="entry name" value="bHLH_TS_HAND"/>
    <property type="match status" value="1"/>
</dbReference>
<keyword evidence="3" id="KW-0238">DNA-binding</keyword>
<dbReference type="SMART" id="SM00353">
    <property type="entry name" value="HLH"/>
    <property type="match status" value="1"/>
</dbReference>
<keyword evidence="2" id="KW-0805">Transcription regulation</keyword>
<dbReference type="FunFam" id="4.10.280.10:FF:000010">
    <property type="entry name" value="Scleraxis bHLH transcription factor"/>
    <property type="match status" value="1"/>
</dbReference>
<dbReference type="Proteomes" id="UP001431783">
    <property type="component" value="Unassembled WGS sequence"/>
</dbReference>
<proteinExistence type="predicted"/>
<keyword evidence="8" id="KW-1185">Reference proteome</keyword>
<dbReference type="InterPro" id="IPR036638">
    <property type="entry name" value="HLH_DNA-bd_sf"/>
</dbReference>
<evidence type="ECO:0000256" key="2">
    <source>
        <dbReference type="ARBA" id="ARBA00023015"/>
    </source>
</evidence>
<dbReference type="InterPro" id="IPR050283">
    <property type="entry name" value="E-box_TF_Regulators"/>
</dbReference>
<dbReference type="PANTHER" id="PTHR23349">
    <property type="entry name" value="BASIC HELIX-LOOP-HELIX TRANSCRIPTION FACTOR, TWIST"/>
    <property type="match status" value="1"/>
</dbReference>
<evidence type="ECO:0000256" key="3">
    <source>
        <dbReference type="ARBA" id="ARBA00023125"/>
    </source>
</evidence>
<name>A0AAW1V5G5_9CUCU</name>
<feature type="domain" description="BHLH" evidence="6">
    <location>
        <begin position="115"/>
        <end position="167"/>
    </location>
</feature>
<organism evidence="7 8">
    <name type="scientific">Henosepilachna vigintioctopunctata</name>
    <dbReference type="NCBI Taxonomy" id="420089"/>
    <lineage>
        <taxon>Eukaryota</taxon>
        <taxon>Metazoa</taxon>
        <taxon>Ecdysozoa</taxon>
        <taxon>Arthropoda</taxon>
        <taxon>Hexapoda</taxon>
        <taxon>Insecta</taxon>
        <taxon>Pterygota</taxon>
        <taxon>Neoptera</taxon>
        <taxon>Endopterygota</taxon>
        <taxon>Coleoptera</taxon>
        <taxon>Polyphaga</taxon>
        <taxon>Cucujiformia</taxon>
        <taxon>Coccinelloidea</taxon>
        <taxon>Coccinellidae</taxon>
        <taxon>Epilachninae</taxon>
        <taxon>Epilachnini</taxon>
        <taxon>Henosepilachna</taxon>
    </lineage>
</organism>
<accession>A0AAW1V5G5</accession>
<dbReference type="GO" id="GO:0000977">
    <property type="term" value="F:RNA polymerase II transcription regulatory region sequence-specific DNA binding"/>
    <property type="evidence" value="ECO:0007669"/>
    <property type="project" value="TreeGrafter"/>
</dbReference>
<keyword evidence="4" id="KW-0804">Transcription</keyword>
<dbReference type="InterPro" id="IPR011598">
    <property type="entry name" value="bHLH_dom"/>
</dbReference>
<reference evidence="7 8" key="1">
    <citation type="submission" date="2023-03" db="EMBL/GenBank/DDBJ databases">
        <title>Genome insight into feeding habits of ladybird beetles.</title>
        <authorList>
            <person name="Li H.-S."/>
            <person name="Huang Y.-H."/>
            <person name="Pang H."/>
        </authorList>
    </citation>
    <scope>NUCLEOTIDE SEQUENCE [LARGE SCALE GENOMIC DNA]</scope>
    <source>
        <strain evidence="7">SYSU_2023b</strain>
        <tissue evidence="7">Whole body</tissue>
    </source>
</reference>
<keyword evidence="5" id="KW-0539">Nucleus</keyword>
<dbReference type="AlphaFoldDB" id="A0AAW1V5G5"/>
<dbReference type="GO" id="GO:0032502">
    <property type="term" value="P:developmental process"/>
    <property type="evidence" value="ECO:0007669"/>
    <property type="project" value="TreeGrafter"/>
</dbReference>
<dbReference type="PANTHER" id="PTHR23349:SF68">
    <property type="entry name" value="FI14601P"/>
    <property type="match status" value="1"/>
</dbReference>
<comment type="subcellular location">
    <subcellularLocation>
        <location evidence="1">Nucleus</location>
    </subcellularLocation>
</comment>
<dbReference type="Pfam" id="PF00010">
    <property type="entry name" value="HLH"/>
    <property type="match status" value="1"/>
</dbReference>
<evidence type="ECO:0000259" key="6">
    <source>
        <dbReference type="PROSITE" id="PS50888"/>
    </source>
</evidence>
<dbReference type="GO" id="GO:0000981">
    <property type="term" value="F:DNA-binding transcription factor activity, RNA polymerase II-specific"/>
    <property type="evidence" value="ECO:0007669"/>
    <property type="project" value="TreeGrafter"/>
</dbReference>
<dbReference type="EMBL" id="JARQZJ010000125">
    <property type="protein sequence ID" value="KAK9890288.1"/>
    <property type="molecule type" value="Genomic_DNA"/>
</dbReference>
<protein>
    <recommendedName>
        <fullName evidence="6">BHLH domain-containing protein</fullName>
    </recommendedName>
</protein>
<evidence type="ECO:0000313" key="8">
    <source>
        <dbReference type="Proteomes" id="UP001431783"/>
    </source>
</evidence>
<dbReference type="GO" id="GO:0046983">
    <property type="term" value="F:protein dimerization activity"/>
    <property type="evidence" value="ECO:0007669"/>
    <property type="project" value="InterPro"/>
</dbReference>
<evidence type="ECO:0000256" key="1">
    <source>
        <dbReference type="ARBA" id="ARBA00004123"/>
    </source>
</evidence>
<dbReference type="SUPFAM" id="SSF47459">
    <property type="entry name" value="HLH, helix-loop-helix DNA-binding domain"/>
    <property type="match status" value="1"/>
</dbReference>